<keyword evidence="3" id="KW-1185">Reference proteome</keyword>
<dbReference type="AlphaFoldDB" id="A0A9P6GY73"/>
<sequence>MKSSNLVYSLLLSVICSVENQNESVFGTSEKAELIGLYDFNEFLQEKMVVPSIIKEHSKEQIIYILRSNNPGSPIIFSNIEYSNINYQIFKNFFQENKLVLISIDRVEKIAKVCEYNKNQFECKNQKFLEGEIVRFGKEKLDSIKIGLSEAQSFVYIACKSQEPFDFIKDSDNCPLEHFQSIFEVFNINLKICKLFSEIFTIEDIEKLTKCVDVISMEKKRELLDKIKRNEETKEDIELLKEYEIIFKKDAVKSEDAISDIIKNEDAIKSDIIKSEDAISDIIKSEDAIKSDIIKSEDATIGLNIEDYKIDKKKTDDFCQKQMNNYLSLRKNFKKKMYNSVLINPNTPYDFFPEEQDTSCYTKKFNKGLLTYLNSVPILRAYGQPGYLILDKQIGLKFKNDKLPVIDLSREYGLTCLTTKQIYCLNGENITIWEEKRCLYILYKDNVSEKHILRSKTDRCLSNVKVAVNFGLASRKYWYPSKDKQYYKTVNFKIKYSKVEKFSYCKGILSHVIEEFGRSEYCIKITVTTKRYLVNLSSLHSLRKTLPSDYQDIKQLEIVVLYIYLALFEINKVVKWSRFLKIKNCTKNINLYLLKPDLLKQTSEIEIFFSMLFSKTVLQRTLKENILLNMLKPLVFKKSFFRLLSSKIDRFKLFPPNFRNHFNSAFVKMIVN</sequence>
<keyword evidence="1" id="KW-0732">Signal</keyword>
<name>A0A9P6GY73_9MICR</name>
<evidence type="ECO:0000313" key="3">
    <source>
        <dbReference type="Proteomes" id="UP000740883"/>
    </source>
</evidence>
<gene>
    <name evidence="2" type="ORF">NGRA_1582</name>
</gene>
<feature type="signal peptide" evidence="1">
    <location>
        <begin position="1"/>
        <end position="20"/>
    </location>
</feature>
<evidence type="ECO:0000256" key="1">
    <source>
        <dbReference type="SAM" id="SignalP"/>
    </source>
</evidence>
<evidence type="ECO:0000313" key="2">
    <source>
        <dbReference type="EMBL" id="KAF9763015.1"/>
    </source>
</evidence>
<accession>A0A9P6GY73</accession>
<proteinExistence type="predicted"/>
<reference evidence="2 3" key="1">
    <citation type="journal article" date="2020" name="Genome Biol. Evol.">
        <title>Comparative genomics of strictly vertically transmitted, feminizing microsporidia endosymbionts of amphipod crustaceans.</title>
        <authorList>
            <person name="Cormier A."/>
            <person name="Chebbi M.A."/>
            <person name="Giraud I."/>
            <person name="Wattier R."/>
            <person name="Teixeira M."/>
            <person name="Gilbert C."/>
            <person name="Rigaud T."/>
            <person name="Cordaux R."/>
        </authorList>
    </citation>
    <scope>NUCLEOTIDE SEQUENCE [LARGE SCALE GENOMIC DNA]</scope>
    <source>
        <strain evidence="2 3">Ou3-Ou53</strain>
    </source>
</reference>
<comment type="caution">
    <text evidence="2">The sequence shown here is derived from an EMBL/GenBank/DDBJ whole genome shotgun (WGS) entry which is preliminary data.</text>
</comment>
<feature type="chain" id="PRO_5040304054" evidence="1">
    <location>
        <begin position="21"/>
        <end position="672"/>
    </location>
</feature>
<dbReference type="Proteomes" id="UP000740883">
    <property type="component" value="Unassembled WGS sequence"/>
</dbReference>
<dbReference type="EMBL" id="SBJO01000111">
    <property type="protein sequence ID" value="KAF9763015.1"/>
    <property type="molecule type" value="Genomic_DNA"/>
</dbReference>
<organism evidence="2 3">
    <name type="scientific">Nosema granulosis</name>
    <dbReference type="NCBI Taxonomy" id="83296"/>
    <lineage>
        <taxon>Eukaryota</taxon>
        <taxon>Fungi</taxon>
        <taxon>Fungi incertae sedis</taxon>
        <taxon>Microsporidia</taxon>
        <taxon>Nosematidae</taxon>
        <taxon>Nosema</taxon>
    </lineage>
</organism>
<protein>
    <submittedName>
        <fullName evidence="2">Uncharacterized protein</fullName>
    </submittedName>
</protein>